<dbReference type="EMBL" id="JADBEF010000001">
    <property type="protein sequence ID" value="MBE1558226.1"/>
    <property type="molecule type" value="Genomic_DNA"/>
</dbReference>
<sequence length="316" mass="34254">MPKRTFGTPNNKGGFGRRGSSVTVIQNNVQYSYLRTAKITFYVVLAIVGLFAAVISTYYLPPLAAVPVGLVAGTLVGGLVAGVVAIWPVLRVIWWWLPETTLTLLLVGGWWALAERTNPIITGVVYALVIGIVAAVPVLRHLMVALAWCLIVRHRLRTCFNAFVHTDRHGHLPFIGWAKPIPVGERVWVWLRPGLSAAQLETQLDRIAVACWATSVTVTKASTSNSARIRLDIKRRDVLGAVIGSPLTDELPTIIPADTTSSSRSAFTVPDQLDLVDVPEPDDPPSGPRPNRRNGRTPAANGQPAAVATNSDDDWI</sequence>
<organism evidence="3 4">
    <name type="scientific">Nonomuraea africana</name>
    <dbReference type="NCBI Taxonomy" id="46171"/>
    <lineage>
        <taxon>Bacteria</taxon>
        <taxon>Bacillati</taxon>
        <taxon>Actinomycetota</taxon>
        <taxon>Actinomycetes</taxon>
        <taxon>Streptosporangiales</taxon>
        <taxon>Streptosporangiaceae</taxon>
        <taxon>Nonomuraea</taxon>
    </lineage>
</organism>
<accession>A0ABR9K896</accession>
<keyword evidence="2" id="KW-0812">Transmembrane</keyword>
<feature type="transmembrane region" description="Helical" evidence="2">
    <location>
        <begin position="39"/>
        <end position="60"/>
    </location>
</feature>
<evidence type="ECO:0000256" key="2">
    <source>
        <dbReference type="SAM" id="Phobius"/>
    </source>
</evidence>
<protein>
    <submittedName>
        <fullName evidence="3">Uncharacterized protein</fullName>
    </submittedName>
</protein>
<dbReference type="Proteomes" id="UP000661607">
    <property type="component" value="Unassembled WGS sequence"/>
</dbReference>
<evidence type="ECO:0000313" key="3">
    <source>
        <dbReference type="EMBL" id="MBE1558226.1"/>
    </source>
</evidence>
<feature type="transmembrane region" description="Helical" evidence="2">
    <location>
        <begin position="125"/>
        <end position="151"/>
    </location>
</feature>
<feature type="region of interest" description="Disordered" evidence="1">
    <location>
        <begin position="253"/>
        <end position="316"/>
    </location>
</feature>
<evidence type="ECO:0000256" key="1">
    <source>
        <dbReference type="SAM" id="MobiDB-lite"/>
    </source>
</evidence>
<proteinExistence type="predicted"/>
<reference evidence="3 4" key="1">
    <citation type="submission" date="2020-10" db="EMBL/GenBank/DDBJ databases">
        <title>Sequencing the genomes of 1000 actinobacteria strains.</title>
        <authorList>
            <person name="Klenk H.-P."/>
        </authorList>
    </citation>
    <scope>NUCLEOTIDE SEQUENCE [LARGE SCALE GENOMIC DNA]</scope>
    <source>
        <strain evidence="3 4">DSM 43748</strain>
    </source>
</reference>
<gene>
    <name evidence="3" type="ORF">H4W81_001005</name>
</gene>
<dbReference type="RefSeq" id="WP_192773684.1">
    <property type="nucleotide sequence ID" value="NZ_BAAASY010000036.1"/>
</dbReference>
<feature type="transmembrane region" description="Helical" evidence="2">
    <location>
        <begin position="94"/>
        <end position="113"/>
    </location>
</feature>
<keyword evidence="4" id="KW-1185">Reference proteome</keyword>
<keyword evidence="2" id="KW-1133">Transmembrane helix</keyword>
<keyword evidence="2" id="KW-0472">Membrane</keyword>
<evidence type="ECO:0000313" key="4">
    <source>
        <dbReference type="Proteomes" id="UP000661607"/>
    </source>
</evidence>
<feature type="transmembrane region" description="Helical" evidence="2">
    <location>
        <begin position="66"/>
        <end position="87"/>
    </location>
</feature>
<comment type="caution">
    <text evidence="3">The sequence shown here is derived from an EMBL/GenBank/DDBJ whole genome shotgun (WGS) entry which is preliminary data.</text>
</comment>
<name>A0ABR9K896_9ACTN</name>